<feature type="signal peptide" evidence="1">
    <location>
        <begin position="1"/>
        <end position="21"/>
    </location>
</feature>
<dbReference type="AlphaFoldDB" id="A0A8S9Z9C1"/>
<reference evidence="2" key="1">
    <citation type="submission" date="2019-07" db="EMBL/GenBank/DDBJ databases">
        <title>Annotation for the trematode Paragonimus miyazaki's.</title>
        <authorList>
            <person name="Choi Y.-J."/>
        </authorList>
    </citation>
    <scope>NUCLEOTIDE SEQUENCE</scope>
    <source>
        <strain evidence="2">Japan</strain>
    </source>
</reference>
<sequence length="205" mass="23607">MMYAMRLVLMILPFYETLVYGTLTLTGPVMKNGMPATWNEKYEDPESPEFRNLSEQLCTNNTRLSTLLSTLPPPLITQIRGAMPEYLSLRQGWLSCATRKVFNKNPIESEVDIELDSGQLEEQELDVNCGTFEILMNYLVKKWPPHTDQFQFKEINIVTVTVLYFPSWSQCSRCIQNVNDHGSDNSPVLIIFPRLMTNRSPELHP</sequence>
<evidence type="ECO:0000313" key="3">
    <source>
        <dbReference type="Proteomes" id="UP000822476"/>
    </source>
</evidence>
<accession>A0A8S9Z9C1</accession>
<protein>
    <submittedName>
        <fullName evidence="2">Uncharacterized protein</fullName>
    </submittedName>
</protein>
<dbReference type="Proteomes" id="UP000822476">
    <property type="component" value="Unassembled WGS sequence"/>
</dbReference>
<organism evidence="2 3">
    <name type="scientific">Paragonimus skrjabini miyazakii</name>
    <dbReference type="NCBI Taxonomy" id="59628"/>
    <lineage>
        <taxon>Eukaryota</taxon>
        <taxon>Metazoa</taxon>
        <taxon>Spiralia</taxon>
        <taxon>Lophotrochozoa</taxon>
        <taxon>Platyhelminthes</taxon>
        <taxon>Trematoda</taxon>
        <taxon>Digenea</taxon>
        <taxon>Plagiorchiida</taxon>
        <taxon>Troglotremata</taxon>
        <taxon>Troglotrematidae</taxon>
        <taxon>Paragonimus</taxon>
    </lineage>
</organism>
<proteinExistence type="predicted"/>
<evidence type="ECO:0000256" key="1">
    <source>
        <dbReference type="SAM" id="SignalP"/>
    </source>
</evidence>
<dbReference type="OrthoDB" id="10406666at2759"/>
<name>A0A8S9Z9C1_9TREM</name>
<gene>
    <name evidence="2" type="ORF">EG68_00427</name>
</gene>
<evidence type="ECO:0000313" key="2">
    <source>
        <dbReference type="EMBL" id="KAF7262256.1"/>
    </source>
</evidence>
<keyword evidence="1" id="KW-0732">Signal</keyword>
<keyword evidence="3" id="KW-1185">Reference proteome</keyword>
<dbReference type="EMBL" id="JTDE01000119">
    <property type="protein sequence ID" value="KAF7262256.1"/>
    <property type="molecule type" value="Genomic_DNA"/>
</dbReference>
<feature type="chain" id="PRO_5035827206" evidence="1">
    <location>
        <begin position="22"/>
        <end position="205"/>
    </location>
</feature>
<comment type="caution">
    <text evidence="2">The sequence shown here is derived from an EMBL/GenBank/DDBJ whole genome shotgun (WGS) entry which is preliminary data.</text>
</comment>